<dbReference type="Pfam" id="PF00782">
    <property type="entry name" value="DSPc"/>
    <property type="match status" value="1"/>
</dbReference>
<dbReference type="SUPFAM" id="SSF52799">
    <property type="entry name" value="(Phosphotyrosine protein) phosphatases II"/>
    <property type="match status" value="1"/>
</dbReference>
<comment type="caution">
    <text evidence="9">The sequence shown here is derived from an EMBL/GenBank/DDBJ whole genome shotgun (WGS) entry which is preliminary data.</text>
</comment>
<dbReference type="InterPro" id="IPR000387">
    <property type="entry name" value="Tyr_Pase_dom"/>
</dbReference>
<dbReference type="VEuPathDB" id="AmoebaDB:KM1_033010"/>
<dbReference type="SMART" id="SM00195">
    <property type="entry name" value="DSPc"/>
    <property type="match status" value="1"/>
</dbReference>
<dbReference type="FunFam" id="3.90.190.10:FF:000207">
    <property type="entry name" value="Leucine rich repeat and phosphatase domain containing protein"/>
    <property type="match status" value="1"/>
</dbReference>
<dbReference type="GO" id="GO:0043409">
    <property type="term" value="P:negative regulation of MAPK cascade"/>
    <property type="evidence" value="ECO:0007669"/>
    <property type="project" value="TreeGrafter"/>
</dbReference>
<dbReference type="AlphaFoldDB" id="A0A5K1U448"/>
<feature type="domain" description="Tyrosine specific protein phosphatases" evidence="8">
    <location>
        <begin position="282"/>
        <end position="340"/>
    </location>
</feature>
<dbReference type="GO" id="GO:0017017">
    <property type="term" value="F:MAP kinase tyrosine/serine/threonine phosphatase activity"/>
    <property type="evidence" value="ECO:0007669"/>
    <property type="project" value="TreeGrafter"/>
</dbReference>
<dbReference type="VEuPathDB" id="AmoebaDB:EHI7A_014520"/>
<dbReference type="InterPro" id="IPR000340">
    <property type="entry name" value="Dual-sp_phosphatase_cat-dom"/>
</dbReference>
<evidence type="ECO:0000256" key="5">
    <source>
        <dbReference type="ARBA" id="ARBA00047761"/>
    </source>
</evidence>
<evidence type="ECO:0000256" key="3">
    <source>
        <dbReference type="ARBA" id="ARBA00022801"/>
    </source>
</evidence>
<dbReference type="InterPro" id="IPR016130">
    <property type="entry name" value="Tyr_Pase_AS"/>
</dbReference>
<evidence type="ECO:0000256" key="4">
    <source>
        <dbReference type="ARBA" id="ARBA00022912"/>
    </source>
</evidence>
<dbReference type="OMA" id="FVDIHEN"/>
<reference evidence="9 10" key="1">
    <citation type="submission" date="2016-05" db="EMBL/GenBank/DDBJ databases">
        <title>First whole genome sequencing of Entamoeba histolytica HM1:IMSS-clone-6.</title>
        <authorList>
            <person name="Mukherjee Avik.K."/>
            <person name="Izumyama S."/>
            <person name="Nakada-Tsukui K."/>
            <person name="Nozaki T."/>
        </authorList>
    </citation>
    <scope>NUCLEOTIDE SEQUENCE [LARGE SCALE GENOMIC DNA]</scope>
    <source>
        <strain evidence="9 10">HM1:IMSS clone 6</strain>
    </source>
</reference>
<feature type="compositionally biased region" description="Polar residues" evidence="6">
    <location>
        <begin position="60"/>
        <end position="75"/>
    </location>
</feature>
<dbReference type="PROSITE" id="PS50054">
    <property type="entry name" value="TYR_PHOSPHATASE_DUAL"/>
    <property type="match status" value="1"/>
</dbReference>
<evidence type="ECO:0000256" key="6">
    <source>
        <dbReference type="SAM" id="MobiDB-lite"/>
    </source>
</evidence>
<dbReference type="SUPFAM" id="SSF52075">
    <property type="entry name" value="Outer arm dynein light chain 1"/>
    <property type="match status" value="1"/>
</dbReference>
<keyword evidence="3" id="KW-0378">Hydrolase</keyword>
<dbReference type="Gene3D" id="3.90.190.10">
    <property type="entry name" value="Protein tyrosine phosphatase superfamily"/>
    <property type="match status" value="1"/>
</dbReference>
<dbReference type="InterPro" id="IPR020422">
    <property type="entry name" value="TYR_PHOSPHATASE_DUAL_dom"/>
</dbReference>
<dbReference type="Gene3D" id="3.80.10.10">
    <property type="entry name" value="Ribonuclease Inhibitor"/>
    <property type="match status" value="1"/>
</dbReference>
<dbReference type="EMBL" id="BDEQ01000001">
    <property type="protein sequence ID" value="GAT91704.1"/>
    <property type="molecule type" value="Genomic_DNA"/>
</dbReference>
<protein>
    <recommendedName>
        <fullName evidence="2">protein-tyrosine-phosphatase</fullName>
        <ecNumber evidence="2">3.1.3.48</ecNumber>
    </recommendedName>
</protein>
<dbReference type="GO" id="GO:0005737">
    <property type="term" value="C:cytoplasm"/>
    <property type="evidence" value="ECO:0007669"/>
    <property type="project" value="TreeGrafter"/>
</dbReference>
<evidence type="ECO:0000313" key="9">
    <source>
        <dbReference type="EMBL" id="GAT91704.1"/>
    </source>
</evidence>
<organism evidence="9 10">
    <name type="scientific">Entamoeba histolytica</name>
    <dbReference type="NCBI Taxonomy" id="5759"/>
    <lineage>
        <taxon>Eukaryota</taxon>
        <taxon>Amoebozoa</taxon>
        <taxon>Evosea</taxon>
        <taxon>Archamoebae</taxon>
        <taxon>Mastigamoebida</taxon>
        <taxon>Entamoebidae</taxon>
        <taxon>Entamoeba</taxon>
    </lineage>
</organism>
<dbReference type="PROSITE" id="PS00383">
    <property type="entry name" value="TYR_PHOSPHATASE_1"/>
    <property type="match status" value="1"/>
</dbReference>
<dbReference type="Proteomes" id="UP000078387">
    <property type="component" value="Unassembled WGS sequence"/>
</dbReference>
<evidence type="ECO:0000259" key="7">
    <source>
        <dbReference type="PROSITE" id="PS50054"/>
    </source>
</evidence>
<sequence>MSEQPIQIELCSQDYSETPLPISQFQDSETNTLQYQQEEISPEVLQKKQEMVQEIKNEETSQQPDQPTQNETFTRTSFGSLPQLSLVDLRQYVKTYPVTSITGMNISNNRMANLSLPNLVSLKELNISHNAFKKIPTVLSVFTQLTRLDISYNYIKSLGILKTHKSIRFLDIHHNNIHKLNFDHYETASNLIHFDISDNYIASPLDSSETFYYTFPSIYFQRSPTFIIWGLYLGSVNSTYDIEFIKGLGIGCVLSVGKKPIHELDGYNLFIPIEDSPTENIMEFLPTALLFIDENIKRNRAVLVHCECGVSRSASVVIAYMMKKYNMNYENALRFVSSKRKCVFPNRGFEQQLLQFEKTTFTFGLEEKEKKTKRKWLN</sequence>
<feature type="domain" description="Tyrosine-protein phosphatase" evidence="7">
    <location>
        <begin position="223"/>
        <end position="362"/>
    </location>
</feature>
<dbReference type="VEuPathDB" id="AmoebaDB:EHI5A_030330"/>
<dbReference type="PROSITE" id="PS51450">
    <property type="entry name" value="LRR"/>
    <property type="match status" value="2"/>
</dbReference>
<feature type="region of interest" description="Disordered" evidence="6">
    <location>
        <begin position="51"/>
        <end position="75"/>
    </location>
</feature>
<proteinExistence type="inferred from homology"/>
<evidence type="ECO:0000259" key="8">
    <source>
        <dbReference type="PROSITE" id="PS50056"/>
    </source>
</evidence>
<accession>A0A5K1U448</accession>
<dbReference type="InterPro" id="IPR032675">
    <property type="entry name" value="LRR_dom_sf"/>
</dbReference>
<dbReference type="EC" id="3.1.3.48" evidence="2"/>
<dbReference type="VEuPathDB" id="AmoebaDB:EHI_148650"/>
<dbReference type="PANTHER" id="PTHR10159:SF519">
    <property type="entry name" value="DUAL SPECIFICITY PROTEIN PHOSPHATASE MPK3"/>
    <property type="match status" value="1"/>
</dbReference>
<dbReference type="VEuPathDB" id="AmoebaDB:EHI8A_011880"/>
<comment type="similarity">
    <text evidence="1">Belongs to the protein-tyrosine phosphatase family. Non-receptor class dual specificity subfamily.</text>
</comment>
<comment type="catalytic activity">
    <reaction evidence="5">
        <text>O-phospho-L-seryl-[protein] + H2O = L-seryl-[protein] + phosphate</text>
        <dbReference type="Rhea" id="RHEA:20629"/>
        <dbReference type="Rhea" id="RHEA-COMP:9863"/>
        <dbReference type="Rhea" id="RHEA-COMP:11604"/>
        <dbReference type="ChEBI" id="CHEBI:15377"/>
        <dbReference type="ChEBI" id="CHEBI:29999"/>
        <dbReference type="ChEBI" id="CHEBI:43474"/>
        <dbReference type="ChEBI" id="CHEBI:83421"/>
        <dbReference type="EC" id="3.1.3.16"/>
    </reaction>
</comment>
<dbReference type="GO" id="GO:0033550">
    <property type="term" value="F:MAP kinase tyrosine phosphatase activity"/>
    <property type="evidence" value="ECO:0007669"/>
    <property type="project" value="TreeGrafter"/>
</dbReference>
<dbReference type="InterPro" id="IPR029021">
    <property type="entry name" value="Prot-tyrosine_phosphatase-like"/>
</dbReference>
<dbReference type="GO" id="GO:0008330">
    <property type="term" value="F:protein tyrosine/threonine phosphatase activity"/>
    <property type="evidence" value="ECO:0007669"/>
    <property type="project" value="TreeGrafter"/>
</dbReference>
<dbReference type="GO" id="GO:0004722">
    <property type="term" value="F:protein serine/threonine phosphatase activity"/>
    <property type="evidence" value="ECO:0007669"/>
    <property type="project" value="UniProtKB-EC"/>
</dbReference>
<keyword evidence="4" id="KW-0904">Protein phosphatase</keyword>
<dbReference type="InterPro" id="IPR001611">
    <property type="entry name" value="Leu-rich_rpt"/>
</dbReference>
<evidence type="ECO:0000256" key="1">
    <source>
        <dbReference type="ARBA" id="ARBA00008601"/>
    </source>
</evidence>
<dbReference type="PANTHER" id="PTHR10159">
    <property type="entry name" value="DUAL SPECIFICITY PROTEIN PHOSPHATASE"/>
    <property type="match status" value="1"/>
</dbReference>
<dbReference type="CDD" id="cd14498">
    <property type="entry name" value="DSP"/>
    <property type="match status" value="1"/>
</dbReference>
<evidence type="ECO:0000313" key="10">
    <source>
        <dbReference type="Proteomes" id="UP000078387"/>
    </source>
</evidence>
<evidence type="ECO:0000256" key="2">
    <source>
        <dbReference type="ARBA" id="ARBA00013064"/>
    </source>
</evidence>
<dbReference type="PROSITE" id="PS50056">
    <property type="entry name" value="TYR_PHOSPHATASE_2"/>
    <property type="match status" value="1"/>
</dbReference>
<gene>
    <name evidence="9" type="ORF">CL6EHI_148650</name>
</gene>
<name>A0A5K1U448_ENTHI</name>